<dbReference type="SMART" id="SM00490">
    <property type="entry name" value="HELICc"/>
    <property type="match status" value="1"/>
</dbReference>
<dbReference type="PANTHER" id="PTHR47396:SF1">
    <property type="entry name" value="ATP-DEPENDENT HELICASE IRC3-RELATED"/>
    <property type="match status" value="1"/>
</dbReference>
<sequence>MIITTMSLANRLPEEYLEVLSENIDVLFVDEAHHISSKTWSRFREDFSKKRILQFTATPFREDGKKVDGIIIYNFPLRLAQEQQYFQKIEFAPVEEYDDNKSDLSIAKKSIEILDKDIKEGYKHILLVRANNVDRANELYEKIYKKFYEKYNPVLVTSRQKPSENKVSMNALKELESKIVVCVDMFGEGIDIPNLKIAAIHDKYKSLPITLQFIGRFARGSKGLGSAKLITNIANEDISDALKDLYEKDADWSHLLQQKSVNILIGKSLYKTLLKVLIQIV</sequence>
<dbReference type="PROSITE" id="PS51194">
    <property type="entry name" value="HELICASE_CTER"/>
    <property type="match status" value="1"/>
</dbReference>
<evidence type="ECO:0000313" key="3">
    <source>
        <dbReference type="EMBL" id="MDY0407119.1"/>
    </source>
</evidence>
<dbReference type="Gene3D" id="3.40.50.300">
    <property type="entry name" value="P-loop containing nucleotide triphosphate hydrolases"/>
    <property type="match status" value="2"/>
</dbReference>
<proteinExistence type="predicted"/>
<evidence type="ECO:0000259" key="1">
    <source>
        <dbReference type="PROSITE" id="PS51192"/>
    </source>
</evidence>
<dbReference type="EMBL" id="JAROCA020000003">
    <property type="protein sequence ID" value="MDY0407119.1"/>
    <property type="molecule type" value="Genomic_DNA"/>
</dbReference>
<dbReference type="InterPro" id="IPR050742">
    <property type="entry name" value="Helicase_Restrict-Modif_Enz"/>
</dbReference>
<dbReference type="GO" id="GO:0004386">
    <property type="term" value="F:helicase activity"/>
    <property type="evidence" value="ECO:0007669"/>
    <property type="project" value="UniProtKB-KW"/>
</dbReference>
<dbReference type="Pfam" id="PF04851">
    <property type="entry name" value="ResIII"/>
    <property type="match status" value="1"/>
</dbReference>
<dbReference type="InterPro" id="IPR027417">
    <property type="entry name" value="P-loop_NTPase"/>
</dbReference>
<comment type="caution">
    <text evidence="3">The sequence shown here is derived from an EMBL/GenBank/DDBJ whole genome shotgun (WGS) entry which is preliminary data.</text>
</comment>
<dbReference type="InterPro" id="IPR006935">
    <property type="entry name" value="Helicase/UvrB_N"/>
</dbReference>
<keyword evidence="4" id="KW-1185">Reference proteome</keyword>
<dbReference type="InterPro" id="IPR014001">
    <property type="entry name" value="Helicase_ATP-bd"/>
</dbReference>
<accession>A0ABU5CL79</accession>
<dbReference type="SUPFAM" id="SSF52540">
    <property type="entry name" value="P-loop containing nucleoside triphosphate hydrolases"/>
    <property type="match status" value="1"/>
</dbReference>
<name>A0ABU5CL79_9BACI</name>
<keyword evidence="3" id="KW-0378">Hydrolase</keyword>
<evidence type="ECO:0000259" key="2">
    <source>
        <dbReference type="PROSITE" id="PS51194"/>
    </source>
</evidence>
<reference evidence="3 4" key="1">
    <citation type="submission" date="2023-10" db="EMBL/GenBank/DDBJ databases">
        <title>179-bfca-hs.</title>
        <authorList>
            <person name="Miliotis G."/>
            <person name="Sengupta P."/>
            <person name="Hameed A."/>
            <person name="Chuvochina M."/>
            <person name="Mcdonagh F."/>
            <person name="Simpson A.C."/>
            <person name="Singh N.K."/>
            <person name="Rekha P.D."/>
            <person name="Raman K."/>
            <person name="Hugenholtz P."/>
            <person name="Venkateswaran K."/>
        </authorList>
    </citation>
    <scope>NUCLEOTIDE SEQUENCE [LARGE SCALE GENOMIC DNA]</scope>
    <source>
        <strain evidence="3 4">179-BFC-A-HS</strain>
    </source>
</reference>
<protein>
    <submittedName>
        <fullName evidence="3">DEAD/DEAH box helicase family protein</fullName>
    </submittedName>
</protein>
<dbReference type="InterPro" id="IPR001650">
    <property type="entry name" value="Helicase_C-like"/>
</dbReference>
<keyword evidence="3" id="KW-0347">Helicase</keyword>
<feature type="domain" description="Helicase C-terminal" evidence="2">
    <location>
        <begin position="110"/>
        <end position="277"/>
    </location>
</feature>
<feature type="domain" description="Helicase ATP-binding" evidence="1">
    <location>
        <begin position="1"/>
        <end position="77"/>
    </location>
</feature>
<keyword evidence="3" id="KW-0547">Nucleotide-binding</keyword>
<evidence type="ECO:0000313" key="4">
    <source>
        <dbReference type="Proteomes" id="UP001228376"/>
    </source>
</evidence>
<keyword evidence="3" id="KW-0067">ATP-binding</keyword>
<dbReference type="Pfam" id="PF00271">
    <property type="entry name" value="Helicase_C"/>
    <property type="match status" value="1"/>
</dbReference>
<dbReference type="Proteomes" id="UP001228376">
    <property type="component" value="Unassembled WGS sequence"/>
</dbReference>
<dbReference type="PANTHER" id="PTHR47396">
    <property type="entry name" value="TYPE I RESTRICTION ENZYME ECOKI R PROTEIN"/>
    <property type="match status" value="1"/>
</dbReference>
<dbReference type="PROSITE" id="PS51192">
    <property type="entry name" value="HELICASE_ATP_BIND_1"/>
    <property type="match status" value="1"/>
</dbReference>
<organism evidence="3 4">
    <name type="scientific">Tigheibacillus jepli</name>
    <dbReference type="NCBI Taxonomy" id="3035914"/>
    <lineage>
        <taxon>Bacteria</taxon>
        <taxon>Bacillati</taxon>
        <taxon>Bacillota</taxon>
        <taxon>Bacilli</taxon>
        <taxon>Bacillales</taxon>
        <taxon>Bacillaceae</taxon>
        <taxon>Tigheibacillus</taxon>
    </lineage>
</organism>
<gene>
    <name evidence="3" type="ORF">P5G51_018855</name>
</gene>